<dbReference type="InterPro" id="IPR023378">
    <property type="entry name" value="YheA/YmcA-like_dom_sf"/>
</dbReference>
<dbReference type="RefSeq" id="WP_068684026.1">
    <property type="nucleotide sequence ID" value="NZ_LYPA01000064.1"/>
</dbReference>
<dbReference type="PANTHER" id="PTHR38448">
    <property type="entry name" value="REGULATORY PROTEIN YLBF-RELATED"/>
    <property type="match status" value="1"/>
</dbReference>
<dbReference type="PANTHER" id="PTHR38448:SF2">
    <property type="entry name" value="REGULATORY PROTEIN YLBF"/>
    <property type="match status" value="1"/>
</dbReference>
<proteinExistence type="predicted"/>
<dbReference type="Pfam" id="PF06133">
    <property type="entry name" value="Com_YlbF"/>
    <property type="match status" value="1"/>
</dbReference>
<name>A0A1A5YHK7_9BACL</name>
<keyword evidence="1" id="KW-0175">Coiled coil</keyword>
<dbReference type="Proteomes" id="UP000092024">
    <property type="component" value="Unassembled WGS sequence"/>
</dbReference>
<reference evidence="2 3" key="1">
    <citation type="submission" date="2016-05" db="EMBL/GenBank/DDBJ databases">
        <title>Paenibacillus oryzae. sp. nov., isolated from the rice root.</title>
        <authorList>
            <person name="Zhang J."/>
            <person name="Zhang X."/>
        </authorList>
    </citation>
    <scope>NUCLEOTIDE SEQUENCE [LARGE SCALE GENOMIC DNA]</scope>
    <source>
        <strain evidence="2 3">1DrF-4</strain>
    </source>
</reference>
<evidence type="ECO:0000256" key="1">
    <source>
        <dbReference type="SAM" id="Coils"/>
    </source>
</evidence>
<evidence type="ECO:0000313" key="2">
    <source>
        <dbReference type="EMBL" id="OBR64885.1"/>
    </source>
</evidence>
<dbReference type="InterPro" id="IPR010368">
    <property type="entry name" value="Com_YlbF"/>
</dbReference>
<gene>
    <name evidence="2" type="ORF">A7K91_04715</name>
</gene>
<feature type="coiled-coil region" evidence="1">
    <location>
        <begin position="86"/>
        <end position="113"/>
    </location>
</feature>
<evidence type="ECO:0000313" key="3">
    <source>
        <dbReference type="Proteomes" id="UP000092024"/>
    </source>
</evidence>
<comment type="caution">
    <text evidence="2">The sequence shown here is derived from an EMBL/GenBank/DDBJ whole genome shotgun (WGS) entry which is preliminary data.</text>
</comment>
<dbReference type="EMBL" id="LYPA01000064">
    <property type="protein sequence ID" value="OBR64885.1"/>
    <property type="molecule type" value="Genomic_DNA"/>
</dbReference>
<keyword evidence="3" id="KW-1185">Reference proteome</keyword>
<organism evidence="2 3">
    <name type="scientific">Paenibacillus oryzae</name>
    <dbReference type="NCBI Taxonomy" id="1844972"/>
    <lineage>
        <taxon>Bacteria</taxon>
        <taxon>Bacillati</taxon>
        <taxon>Bacillota</taxon>
        <taxon>Bacilli</taxon>
        <taxon>Bacillales</taxon>
        <taxon>Paenibacillaceae</taxon>
        <taxon>Paenibacillus</taxon>
    </lineage>
</organism>
<dbReference type="OrthoDB" id="2157513at2"/>
<accession>A0A1A5YHK7</accession>
<dbReference type="InterPro" id="IPR052767">
    <property type="entry name" value="Bact_com_dev_regulator"/>
</dbReference>
<dbReference type="Gene3D" id="1.20.1500.10">
    <property type="entry name" value="YheA/YmcA-like"/>
    <property type="match status" value="1"/>
</dbReference>
<dbReference type="STRING" id="1844972.A7K91_04715"/>
<dbReference type="AlphaFoldDB" id="A0A1A5YHK7"/>
<protein>
    <submittedName>
        <fullName evidence="2">Regulator</fullName>
    </submittedName>
</protein>
<sequence>MAVAEYRDSAAHLTEDAYASLDMASLLLKAYELGDMVNLSAEVAEYAYWKKAVNESAEAKKLQAAFLKAKEQFADCERFGRFHPDFHEARGKVKEAEKALGELEEVRRFKLAEAAVDDMLHDMATIIAESVSHTIKVPGNEKGGGGCGSGGSCGCGSGGCG</sequence>
<dbReference type="SUPFAM" id="SSF158622">
    <property type="entry name" value="YheA/YmcA-like"/>
    <property type="match status" value="1"/>
</dbReference>